<dbReference type="UniPathway" id="UPA00148">
    <property type="reaction ID" value="UER00233"/>
</dbReference>
<feature type="compositionally biased region" description="Polar residues" evidence="5">
    <location>
        <begin position="1"/>
        <end position="11"/>
    </location>
</feature>
<sequence>MVHLDNITTKTGDAGTTRLGDGTEVTKFDPRIECLGSLDELNAHLGLALAGPVPATYYDWIRQIQNDLFDLGAELCVPADSEIQIPPRITNHQVKRLENWLGKLHKKLPALSSFILPGGAPLPASLHLARTVCRRAERDLWKLADQEKVSDQGMIYLNRLSDLLFQLARITEDPENPAPLWMPAKKAE</sequence>
<keyword evidence="3 4" id="KW-0067">ATP-binding</keyword>
<comment type="caution">
    <text evidence="7">The sequence shown here is derived from an EMBL/GenBank/DDBJ whole genome shotgun (WGS) entry which is preliminary data.</text>
</comment>
<dbReference type="RefSeq" id="WP_146504548.1">
    <property type="nucleotide sequence ID" value="NZ_SJPG01000001.1"/>
</dbReference>
<comment type="similarity">
    <text evidence="4">Belongs to the Cob(I)alamin adenosyltransferase family.</text>
</comment>
<evidence type="ECO:0000313" key="8">
    <source>
        <dbReference type="Proteomes" id="UP000316095"/>
    </source>
</evidence>
<comment type="catalytic activity">
    <reaction evidence="4">
        <text>2 cob(II)alamin + reduced [electron-transfer flavoprotein] + 2 ATP = 2 adenosylcob(III)alamin + 2 triphosphate + oxidized [electron-transfer flavoprotein] + 3 H(+)</text>
        <dbReference type="Rhea" id="RHEA:28671"/>
        <dbReference type="Rhea" id="RHEA-COMP:10685"/>
        <dbReference type="Rhea" id="RHEA-COMP:10686"/>
        <dbReference type="ChEBI" id="CHEBI:15378"/>
        <dbReference type="ChEBI" id="CHEBI:16304"/>
        <dbReference type="ChEBI" id="CHEBI:18036"/>
        <dbReference type="ChEBI" id="CHEBI:18408"/>
        <dbReference type="ChEBI" id="CHEBI:30616"/>
        <dbReference type="ChEBI" id="CHEBI:57692"/>
        <dbReference type="ChEBI" id="CHEBI:58307"/>
        <dbReference type="EC" id="2.5.1.17"/>
    </reaction>
</comment>
<reference evidence="7 8" key="1">
    <citation type="submission" date="2019-02" db="EMBL/GenBank/DDBJ databases">
        <title>Deep-cultivation of Planctomycetes and their phenomic and genomic characterization uncovers novel biology.</title>
        <authorList>
            <person name="Wiegand S."/>
            <person name="Jogler M."/>
            <person name="Boedeker C."/>
            <person name="Pinto D."/>
            <person name="Vollmers J."/>
            <person name="Rivas-Marin E."/>
            <person name="Kohn T."/>
            <person name="Peeters S.H."/>
            <person name="Heuer A."/>
            <person name="Rast P."/>
            <person name="Oberbeckmann S."/>
            <person name="Bunk B."/>
            <person name="Jeske O."/>
            <person name="Meyerdierks A."/>
            <person name="Storesund J.E."/>
            <person name="Kallscheuer N."/>
            <person name="Luecker S."/>
            <person name="Lage O.M."/>
            <person name="Pohl T."/>
            <person name="Merkel B.J."/>
            <person name="Hornburger P."/>
            <person name="Mueller R.-W."/>
            <person name="Bruemmer F."/>
            <person name="Labrenz M."/>
            <person name="Spormann A.M."/>
            <person name="Op Den Camp H."/>
            <person name="Overmann J."/>
            <person name="Amann R."/>
            <person name="Jetten M.S.M."/>
            <person name="Mascher T."/>
            <person name="Medema M.H."/>
            <person name="Devos D.P."/>
            <person name="Kaster A.-K."/>
            <person name="Ovreas L."/>
            <person name="Rohde M."/>
            <person name="Galperin M.Y."/>
            <person name="Jogler C."/>
        </authorList>
    </citation>
    <scope>NUCLEOTIDE SEQUENCE [LARGE SCALE GENOMIC DNA]</scope>
    <source>
        <strain evidence="7 8">Pan54</strain>
    </source>
</reference>
<evidence type="ECO:0000256" key="5">
    <source>
        <dbReference type="SAM" id="MobiDB-lite"/>
    </source>
</evidence>
<dbReference type="Pfam" id="PF01923">
    <property type="entry name" value="Cob_adeno_trans"/>
    <property type="match status" value="1"/>
</dbReference>
<evidence type="ECO:0000256" key="1">
    <source>
        <dbReference type="ARBA" id="ARBA00022679"/>
    </source>
</evidence>
<protein>
    <recommendedName>
        <fullName evidence="4">Corrinoid adenosyltransferase</fullName>
        <ecNumber evidence="4">2.5.1.17</ecNumber>
    </recommendedName>
    <alternativeName>
        <fullName evidence="4">Cob(II)alamin adenosyltransferase</fullName>
    </alternativeName>
    <alternativeName>
        <fullName evidence="4">Cob(II)yrinic acid a,c-diamide adenosyltransferase</fullName>
    </alternativeName>
    <alternativeName>
        <fullName evidence="4">Cobinamide/cobalamin adenosyltransferase</fullName>
    </alternativeName>
</protein>
<evidence type="ECO:0000259" key="6">
    <source>
        <dbReference type="Pfam" id="PF01923"/>
    </source>
</evidence>
<dbReference type="InterPro" id="IPR016030">
    <property type="entry name" value="CblAdoTrfase-like"/>
</dbReference>
<dbReference type="PANTHER" id="PTHR12213:SF0">
    <property type="entry name" value="CORRINOID ADENOSYLTRANSFERASE MMAB"/>
    <property type="match status" value="1"/>
</dbReference>
<feature type="domain" description="Cobalamin adenosyltransferase-like" evidence="6">
    <location>
        <begin position="7"/>
        <end position="170"/>
    </location>
</feature>
<dbReference type="Proteomes" id="UP000316095">
    <property type="component" value="Unassembled WGS sequence"/>
</dbReference>
<dbReference type="InterPro" id="IPR036451">
    <property type="entry name" value="CblAdoTrfase-like_sf"/>
</dbReference>
<dbReference type="OrthoDB" id="9778896at2"/>
<keyword evidence="4" id="KW-0169">Cobalamin biosynthesis</keyword>
<dbReference type="InterPro" id="IPR029499">
    <property type="entry name" value="PduO-typ"/>
</dbReference>
<accession>A0A5C5XJB1</accession>
<keyword evidence="1 4" id="KW-0808">Transferase</keyword>
<dbReference type="GO" id="GO:0009236">
    <property type="term" value="P:cobalamin biosynthetic process"/>
    <property type="evidence" value="ECO:0007669"/>
    <property type="project" value="UniProtKB-UniRule"/>
</dbReference>
<evidence type="ECO:0000256" key="4">
    <source>
        <dbReference type="RuleBase" id="RU366026"/>
    </source>
</evidence>
<gene>
    <name evidence="7" type="ORF">Pan54_34640</name>
</gene>
<comment type="pathway">
    <text evidence="4">Cofactor biosynthesis; adenosylcobalamin biosynthesis; adenosylcobalamin from cob(II)yrinate a,c-diamide: step 2/7.</text>
</comment>
<evidence type="ECO:0000256" key="3">
    <source>
        <dbReference type="ARBA" id="ARBA00022840"/>
    </source>
</evidence>
<name>A0A5C5XJB1_9PLAN</name>
<dbReference type="Gene3D" id="1.20.1200.10">
    <property type="entry name" value="Cobalamin adenosyltransferase-like"/>
    <property type="match status" value="1"/>
</dbReference>
<dbReference type="SUPFAM" id="SSF89028">
    <property type="entry name" value="Cobalamin adenosyltransferase-like"/>
    <property type="match status" value="1"/>
</dbReference>
<dbReference type="GO" id="GO:0008817">
    <property type="term" value="F:corrinoid adenosyltransferase activity"/>
    <property type="evidence" value="ECO:0007669"/>
    <property type="project" value="UniProtKB-UniRule"/>
</dbReference>
<dbReference type="AlphaFoldDB" id="A0A5C5XJB1"/>
<dbReference type="EMBL" id="SJPG01000001">
    <property type="protein sequence ID" value="TWT62719.1"/>
    <property type="molecule type" value="Genomic_DNA"/>
</dbReference>
<dbReference type="PANTHER" id="PTHR12213">
    <property type="entry name" value="CORRINOID ADENOSYLTRANSFERASE"/>
    <property type="match status" value="1"/>
</dbReference>
<keyword evidence="2 4" id="KW-0547">Nucleotide-binding</keyword>
<evidence type="ECO:0000313" key="7">
    <source>
        <dbReference type="EMBL" id="TWT62719.1"/>
    </source>
</evidence>
<dbReference type="NCBIfam" id="TIGR00636">
    <property type="entry name" value="PduO_Nterm"/>
    <property type="match status" value="1"/>
</dbReference>
<evidence type="ECO:0000256" key="2">
    <source>
        <dbReference type="ARBA" id="ARBA00022741"/>
    </source>
</evidence>
<dbReference type="GO" id="GO:0005524">
    <property type="term" value="F:ATP binding"/>
    <property type="evidence" value="ECO:0007669"/>
    <property type="project" value="UniProtKB-UniRule"/>
</dbReference>
<organism evidence="7 8">
    <name type="scientific">Rubinisphaera italica</name>
    <dbReference type="NCBI Taxonomy" id="2527969"/>
    <lineage>
        <taxon>Bacteria</taxon>
        <taxon>Pseudomonadati</taxon>
        <taxon>Planctomycetota</taxon>
        <taxon>Planctomycetia</taxon>
        <taxon>Planctomycetales</taxon>
        <taxon>Planctomycetaceae</taxon>
        <taxon>Rubinisphaera</taxon>
    </lineage>
</organism>
<comment type="catalytic activity">
    <reaction evidence="4">
        <text>2 cob(II)yrinate a,c diamide + reduced [electron-transfer flavoprotein] + 2 ATP = 2 adenosylcob(III)yrinate a,c-diamide + 2 triphosphate + oxidized [electron-transfer flavoprotein] + 3 H(+)</text>
        <dbReference type="Rhea" id="RHEA:11528"/>
        <dbReference type="Rhea" id="RHEA-COMP:10685"/>
        <dbReference type="Rhea" id="RHEA-COMP:10686"/>
        <dbReference type="ChEBI" id="CHEBI:15378"/>
        <dbReference type="ChEBI" id="CHEBI:18036"/>
        <dbReference type="ChEBI" id="CHEBI:30616"/>
        <dbReference type="ChEBI" id="CHEBI:57692"/>
        <dbReference type="ChEBI" id="CHEBI:58307"/>
        <dbReference type="ChEBI" id="CHEBI:58503"/>
        <dbReference type="ChEBI" id="CHEBI:58537"/>
        <dbReference type="EC" id="2.5.1.17"/>
    </reaction>
</comment>
<keyword evidence="8" id="KW-1185">Reference proteome</keyword>
<proteinExistence type="inferred from homology"/>
<dbReference type="EC" id="2.5.1.17" evidence="4"/>
<feature type="region of interest" description="Disordered" evidence="5">
    <location>
        <begin position="1"/>
        <end position="22"/>
    </location>
</feature>